<dbReference type="AlphaFoldDB" id="G7E6K1"/>
<evidence type="ECO:0000256" key="1">
    <source>
        <dbReference type="ARBA" id="ARBA00004123"/>
    </source>
</evidence>
<evidence type="ECO:0000256" key="6">
    <source>
        <dbReference type="ARBA" id="ARBA00023242"/>
    </source>
</evidence>
<dbReference type="FunFam" id="3.30.70.330:FF:000365">
    <property type="entry name" value="U4/U6 snRNA-associated-splicing factor PRP24"/>
    <property type="match status" value="1"/>
</dbReference>
<evidence type="ECO:0000313" key="12">
    <source>
        <dbReference type="EMBL" id="GAA98461.1"/>
    </source>
</evidence>
<evidence type="ECO:0000256" key="2">
    <source>
        <dbReference type="ARBA" id="ARBA00022664"/>
    </source>
</evidence>
<keyword evidence="2" id="KW-0507">mRNA processing</keyword>
<dbReference type="Pfam" id="PF05843">
    <property type="entry name" value="Suf"/>
    <property type="match status" value="1"/>
</dbReference>
<dbReference type="PROSITE" id="PS50102">
    <property type="entry name" value="RRM"/>
    <property type="match status" value="4"/>
</dbReference>
<dbReference type="CDD" id="cd12296">
    <property type="entry name" value="RRM1_Prp24"/>
    <property type="match status" value="1"/>
</dbReference>
<protein>
    <recommendedName>
        <fullName evidence="8">U4/U6 snRNA-associated-splicing factor PRP24</fullName>
    </recommendedName>
</protein>
<feature type="compositionally biased region" description="Basic and acidic residues" evidence="10">
    <location>
        <begin position="911"/>
        <end position="925"/>
    </location>
</feature>
<dbReference type="InterPro" id="IPR003107">
    <property type="entry name" value="HAT"/>
</dbReference>
<dbReference type="SUPFAM" id="SSF48452">
    <property type="entry name" value="TPR-like"/>
    <property type="match status" value="1"/>
</dbReference>
<keyword evidence="6" id="KW-0539">Nucleus</keyword>
<accession>G7E6K1</accession>
<comment type="function">
    <text evidence="7">Functions as a recycling factor of the spliceosome, a machinery that forms on each precursor-messenger RNA (pre-mRNA) and catalyzes the removal of introns. Chaperones the re-annealing of U4 and U6 snRNAs (small nuclear RNAs) released from previous rounds of splicing, an initial step in reforming the U4/U6-U5 tri-snRNP (small nuclear ribonucleoprotein) that can reassemble into another spliceosome complex; this step involves binding U6 and facilitating the unwinding of the U6 internal stem loop, followed by base-pairing of U6 to U4.</text>
</comment>
<dbReference type="GO" id="GO:0008380">
    <property type="term" value="P:RNA splicing"/>
    <property type="evidence" value="ECO:0007669"/>
    <property type="project" value="UniProtKB-KW"/>
</dbReference>
<dbReference type="InterPro" id="IPR034397">
    <property type="entry name" value="Prp24_RRM1"/>
</dbReference>
<dbReference type="InterPro" id="IPR011990">
    <property type="entry name" value="TPR-like_helical_dom_sf"/>
</dbReference>
<dbReference type="GO" id="GO:0005688">
    <property type="term" value="C:U6 snRNP"/>
    <property type="evidence" value="ECO:0007669"/>
    <property type="project" value="UniProtKB-ARBA"/>
</dbReference>
<evidence type="ECO:0000256" key="8">
    <source>
        <dbReference type="ARBA" id="ARBA00093627"/>
    </source>
</evidence>
<dbReference type="Pfam" id="PF00076">
    <property type="entry name" value="RRM_1"/>
    <property type="match status" value="3"/>
</dbReference>
<keyword evidence="4 9" id="KW-0694">RNA-binding</keyword>
<evidence type="ECO:0000256" key="7">
    <source>
        <dbReference type="ARBA" id="ARBA00093374"/>
    </source>
</evidence>
<comment type="subcellular location">
    <subcellularLocation>
        <location evidence="1">Nucleus</location>
    </subcellularLocation>
</comment>
<dbReference type="Proteomes" id="UP000009131">
    <property type="component" value="Unassembled WGS sequence"/>
</dbReference>
<dbReference type="PANTHER" id="PTHR23236:SF119">
    <property type="entry name" value="NUCLEAR RNA-BINDING PROTEIN SART-3"/>
    <property type="match status" value="1"/>
</dbReference>
<dbReference type="InterPro" id="IPR012677">
    <property type="entry name" value="Nucleotide-bd_a/b_plait_sf"/>
</dbReference>
<dbReference type="HOGENOM" id="CLU_003925_1_0_1"/>
<dbReference type="InterPro" id="IPR000504">
    <property type="entry name" value="RRM_dom"/>
</dbReference>
<dbReference type="STRING" id="764103.G7E6K1"/>
<feature type="compositionally biased region" description="Acidic residues" evidence="10">
    <location>
        <begin position="634"/>
        <end position="643"/>
    </location>
</feature>
<dbReference type="SUPFAM" id="SSF54928">
    <property type="entry name" value="RNA-binding domain, RBD"/>
    <property type="match status" value="3"/>
</dbReference>
<dbReference type="PANTHER" id="PTHR23236">
    <property type="entry name" value="EUKARYOTIC TRANSLATION INITIATION FACTOR 4B/4H"/>
    <property type="match status" value="1"/>
</dbReference>
<evidence type="ECO:0000256" key="5">
    <source>
        <dbReference type="ARBA" id="ARBA00023187"/>
    </source>
</evidence>
<dbReference type="GO" id="GO:0003723">
    <property type="term" value="F:RNA binding"/>
    <property type="evidence" value="ECO:0007669"/>
    <property type="project" value="UniProtKB-UniRule"/>
</dbReference>
<sequence>MAPSKGRKDRLAVPKQPVDELDYQNERLLDGALHDLTVHERIVQLCKQLGLADRLEAARKTMSDTFTLPDAFWLDWLADRQALAMTVPVEPENVALLLMLCQRAMQDYLSIPISSVYAKTVIDIYKRAHGSQALSSDDADAMAEDTLPGDQALAQHVDADVARSHLAACAKSACRHITGGQPIWRAYVAFEEGLLSHKRSLDQTSRVANIYLERLAQPHAGIEDTFQAYSTFVSNFEDQGQYEDKMVAANAIVSAAKTSYSLRERYESRLTQLQYTPEAYTSYIDWELEVDAPDLALVEGLFERAVNDNPASVDLWDQYLRHLTRTLPTIDLEEIDEVDTDAAILALANAQQQLVAVAERAVKAIPGAGQLWATYLRILERCDQREQVQPLFERATAIRAVFDTVDSLVDLFTAKTDFHRRDWEAVVVAQTKEPDELFQEPADILNQGINTINKRSRDGDPQCRLQHYLSRLLERFGQPDEAAAVWKRATTKHSDVAAAHIAYAELEARRNNTEAAREIYERGAGKRLDYPEYLFSAWRSFEHQHGTIETLEKASRTIEQKMKGVNARRRKEQEQLYASYAAQAPQPASTAVETAVEPAQPVASTSAVPAASASPMLDTRPTENGSSKRRAEDSPEAVEESIDEEGKRAKTAHTPAQDLKRDREHTTVIVSGLPMSTKEPAIRRLFKDCGDIRELQMHAKTDGAVASIEFVARDSILAALTKDKRRVEDQEISVALGWRSTCYVTNFPESSEDKDIRTLFEPYGEILATRWPSKRFNSARRFCYIQFVSPASAESALALHGTELEPKRKLSVYISDPDRKRARTDADTHRREILVSQLTPFVKEYDLRKLFTPCGVVTAIRIQTDAKGLCRGAAFVDFEDVAGAAKALELNNTEFKKRHIAVVLASQRGLKEKQPESGQGRKADATSRSVTATGLPDGVLEPLLQQVFERYGSVKSVTIAEDGKTAQVEYESEADVGKVLLLPPGSITYEDVELPITPAAPAQKAGKPTAAVSFMPRAAAARGRGRGRGGIGFKRSAAPTPNGDTPAPPESMQTDQPMSGMGQDAFRALLK</sequence>
<dbReference type="EMBL" id="BABT02000152">
    <property type="protein sequence ID" value="GAA98461.1"/>
    <property type="molecule type" value="Genomic_DNA"/>
</dbReference>
<evidence type="ECO:0000313" key="13">
    <source>
        <dbReference type="Proteomes" id="UP000009131"/>
    </source>
</evidence>
<dbReference type="FunCoup" id="G7E6K1">
    <property type="interactions" value="599"/>
</dbReference>
<dbReference type="GO" id="GO:0006397">
    <property type="term" value="P:mRNA processing"/>
    <property type="evidence" value="ECO:0007669"/>
    <property type="project" value="UniProtKB-KW"/>
</dbReference>
<evidence type="ECO:0000256" key="3">
    <source>
        <dbReference type="ARBA" id="ARBA00022737"/>
    </source>
</evidence>
<feature type="region of interest" description="Disordered" evidence="10">
    <location>
        <begin position="911"/>
        <end position="934"/>
    </location>
</feature>
<dbReference type="InParanoid" id="G7E6K1"/>
<evidence type="ECO:0000256" key="9">
    <source>
        <dbReference type="PROSITE-ProRule" id="PRU00176"/>
    </source>
</evidence>
<feature type="domain" description="RRM" evidence="11">
    <location>
        <begin position="831"/>
        <end position="907"/>
    </location>
</feature>
<feature type="domain" description="RRM" evidence="11">
    <location>
        <begin position="740"/>
        <end position="817"/>
    </location>
</feature>
<keyword evidence="5" id="KW-0508">mRNA splicing</keyword>
<dbReference type="InterPro" id="IPR008847">
    <property type="entry name" value="Suf"/>
</dbReference>
<reference evidence="12 13" key="2">
    <citation type="journal article" date="2012" name="Open Biol.">
        <title>Characteristics of nucleosomes and linker DNA regions on the genome of the basidiomycete Mixia osmundae revealed by mono- and dinucleosome mapping.</title>
        <authorList>
            <person name="Nishida H."/>
            <person name="Kondo S."/>
            <person name="Matsumoto T."/>
            <person name="Suzuki Y."/>
            <person name="Yoshikawa H."/>
            <person name="Taylor T.D."/>
            <person name="Sugiyama J."/>
        </authorList>
    </citation>
    <scope>NUCLEOTIDE SEQUENCE [LARGE SCALE GENOMIC DNA]</scope>
    <source>
        <strain evidence="13">CBS 9802 / IAM 14324 / JCM 22182 / KY 12970</strain>
    </source>
</reference>
<feature type="compositionally biased region" description="Low complexity" evidence="10">
    <location>
        <begin position="598"/>
        <end position="615"/>
    </location>
</feature>
<dbReference type="SMART" id="SM00360">
    <property type="entry name" value="RRM"/>
    <property type="match status" value="4"/>
</dbReference>
<comment type="caution">
    <text evidence="12">The sequence shown here is derived from an EMBL/GenBank/DDBJ whole genome shotgun (WGS) entry which is preliminary data.</text>
</comment>
<organism evidence="12 13">
    <name type="scientific">Mixia osmundae (strain CBS 9802 / IAM 14324 / JCM 22182 / KY 12970)</name>
    <dbReference type="NCBI Taxonomy" id="764103"/>
    <lineage>
        <taxon>Eukaryota</taxon>
        <taxon>Fungi</taxon>
        <taxon>Dikarya</taxon>
        <taxon>Basidiomycota</taxon>
        <taxon>Pucciniomycotina</taxon>
        <taxon>Mixiomycetes</taxon>
        <taxon>Mixiales</taxon>
        <taxon>Mixiaceae</taxon>
        <taxon>Mixia</taxon>
    </lineage>
</organism>
<feature type="region of interest" description="Disordered" evidence="10">
    <location>
        <begin position="1021"/>
        <end position="1071"/>
    </location>
</feature>
<dbReference type="CDD" id="cd00590">
    <property type="entry name" value="RRM_SF"/>
    <property type="match status" value="1"/>
</dbReference>
<gene>
    <name evidence="12" type="primary">Mo05147</name>
    <name evidence="12" type="ORF">E5Q_05147</name>
</gene>
<evidence type="ECO:0000256" key="4">
    <source>
        <dbReference type="ARBA" id="ARBA00022884"/>
    </source>
</evidence>
<reference evidence="12 13" key="1">
    <citation type="journal article" date="2011" name="J. Gen. Appl. Microbiol.">
        <title>Draft genome sequencing of the enigmatic basidiomycete Mixia osmundae.</title>
        <authorList>
            <person name="Nishida H."/>
            <person name="Nagatsuka Y."/>
            <person name="Sugiyama J."/>
        </authorList>
    </citation>
    <scope>NUCLEOTIDE SEQUENCE [LARGE SCALE GENOMIC DNA]</scope>
    <source>
        <strain evidence="13">CBS 9802 / IAM 14324 / JCM 22182 / KY 12970</strain>
    </source>
</reference>
<dbReference type="OrthoDB" id="360390at2759"/>
<evidence type="ECO:0000256" key="10">
    <source>
        <dbReference type="SAM" id="MobiDB-lite"/>
    </source>
</evidence>
<feature type="domain" description="RRM" evidence="11">
    <location>
        <begin position="666"/>
        <end position="739"/>
    </location>
</feature>
<feature type="domain" description="RRM" evidence="11">
    <location>
        <begin position="928"/>
        <end position="1001"/>
    </location>
</feature>
<dbReference type="eggNOG" id="KOG0128">
    <property type="taxonomic scope" value="Eukaryota"/>
</dbReference>
<dbReference type="InterPro" id="IPR035979">
    <property type="entry name" value="RBD_domain_sf"/>
</dbReference>
<dbReference type="Gene3D" id="1.25.40.10">
    <property type="entry name" value="Tetratricopeptide repeat domain"/>
    <property type="match status" value="2"/>
</dbReference>
<keyword evidence="13" id="KW-1185">Reference proteome</keyword>
<proteinExistence type="predicted"/>
<dbReference type="SMART" id="SM00386">
    <property type="entry name" value="HAT"/>
    <property type="match status" value="5"/>
</dbReference>
<name>G7E6K1_MIXOS</name>
<feature type="region of interest" description="Disordered" evidence="10">
    <location>
        <begin position="589"/>
        <end position="665"/>
    </location>
</feature>
<keyword evidence="3" id="KW-0677">Repeat</keyword>
<evidence type="ECO:0000259" key="11">
    <source>
        <dbReference type="PROSITE" id="PS50102"/>
    </source>
</evidence>
<dbReference type="Gene3D" id="3.30.70.330">
    <property type="match status" value="4"/>
</dbReference>